<dbReference type="Proteomes" id="UP001642484">
    <property type="component" value="Unassembled WGS sequence"/>
</dbReference>
<evidence type="ECO:0000313" key="3">
    <source>
        <dbReference type="Proteomes" id="UP001642484"/>
    </source>
</evidence>
<dbReference type="Gene3D" id="2.60.260.20">
    <property type="entry name" value="Urease metallochaperone UreE, N-terminal domain"/>
    <property type="match status" value="2"/>
</dbReference>
<evidence type="ECO:0000259" key="1">
    <source>
        <dbReference type="Pfam" id="PF01556"/>
    </source>
</evidence>
<dbReference type="InterPro" id="IPR008971">
    <property type="entry name" value="HSP40/DnaJ_pept-bd"/>
</dbReference>
<protein>
    <recommendedName>
        <fullName evidence="1">Chaperone DnaJ C-terminal domain-containing protein</fullName>
    </recommendedName>
</protein>
<organism evidence="2 3">
    <name type="scientific">Durusdinium trenchii</name>
    <dbReference type="NCBI Taxonomy" id="1381693"/>
    <lineage>
        <taxon>Eukaryota</taxon>
        <taxon>Sar</taxon>
        <taxon>Alveolata</taxon>
        <taxon>Dinophyceae</taxon>
        <taxon>Suessiales</taxon>
        <taxon>Symbiodiniaceae</taxon>
        <taxon>Durusdinium</taxon>
    </lineage>
</organism>
<sequence>MAAPSQAASLPRPSARRSRDVILPLHVPLEQLVCGAIRHIQVLIPRGAPDGHRITFTGKAGPGDVIFVLQELPHPTWARRGADLFVKKSISLYEALAGSPLVIEHLDGQKLLVHARPGEVWDPRDEELDHKWLRFDGMDAFAGQDWPIAACHLERGHATDVTTRSKR</sequence>
<gene>
    <name evidence="2" type="ORF">CCMP2556_LOCUS49728</name>
</gene>
<dbReference type="CDD" id="cd10747">
    <property type="entry name" value="DnaJ_C"/>
    <property type="match status" value="1"/>
</dbReference>
<evidence type="ECO:0000313" key="2">
    <source>
        <dbReference type="EMBL" id="CAK9106393.1"/>
    </source>
</evidence>
<dbReference type="EMBL" id="CAXAMN010026872">
    <property type="protein sequence ID" value="CAK9106393.1"/>
    <property type="molecule type" value="Genomic_DNA"/>
</dbReference>
<comment type="caution">
    <text evidence="2">The sequence shown here is derived from an EMBL/GenBank/DDBJ whole genome shotgun (WGS) entry which is preliminary data.</text>
</comment>
<accession>A0ABP0S229</accession>
<dbReference type="InterPro" id="IPR002939">
    <property type="entry name" value="DnaJ_C"/>
</dbReference>
<proteinExistence type="predicted"/>
<dbReference type="Pfam" id="PF01556">
    <property type="entry name" value="DnaJ_C"/>
    <property type="match status" value="1"/>
</dbReference>
<dbReference type="SUPFAM" id="SSF49493">
    <property type="entry name" value="HSP40/DnaJ peptide-binding domain"/>
    <property type="match status" value="2"/>
</dbReference>
<reference evidence="2 3" key="1">
    <citation type="submission" date="2024-02" db="EMBL/GenBank/DDBJ databases">
        <authorList>
            <person name="Chen Y."/>
            <person name="Shah S."/>
            <person name="Dougan E. K."/>
            <person name="Thang M."/>
            <person name="Chan C."/>
        </authorList>
    </citation>
    <scope>NUCLEOTIDE SEQUENCE [LARGE SCALE GENOMIC DNA]</scope>
</reference>
<keyword evidence="3" id="KW-1185">Reference proteome</keyword>
<dbReference type="PANTHER" id="PTHR43888">
    <property type="entry name" value="DNAJ-LIKE-2, ISOFORM A-RELATED"/>
    <property type="match status" value="1"/>
</dbReference>
<feature type="domain" description="Chaperone DnaJ C-terminal" evidence="1">
    <location>
        <begin position="39"/>
        <end position="112"/>
    </location>
</feature>
<name>A0ABP0S229_9DINO</name>
<dbReference type="InterPro" id="IPR044713">
    <property type="entry name" value="DNJA1/2-like"/>
</dbReference>